<accession>A0A4U0WMA4</accession>
<keyword evidence="4" id="KW-1185">Reference proteome</keyword>
<dbReference type="PANTHER" id="PTHR11895">
    <property type="entry name" value="TRANSAMIDASE"/>
    <property type="match status" value="1"/>
</dbReference>
<dbReference type="STRING" id="331657.A0A4U0WMA4"/>
<dbReference type="OrthoDB" id="167809at2759"/>
<protein>
    <recommendedName>
        <fullName evidence="2">Amidase domain-containing protein</fullName>
    </recommendedName>
</protein>
<dbReference type="Pfam" id="PF01425">
    <property type="entry name" value="Amidase"/>
    <property type="match status" value="1"/>
</dbReference>
<organism evidence="3 4">
    <name type="scientific">Cryomyces minteri</name>
    <dbReference type="NCBI Taxonomy" id="331657"/>
    <lineage>
        <taxon>Eukaryota</taxon>
        <taxon>Fungi</taxon>
        <taxon>Dikarya</taxon>
        <taxon>Ascomycota</taxon>
        <taxon>Pezizomycotina</taxon>
        <taxon>Dothideomycetes</taxon>
        <taxon>Dothideomycetes incertae sedis</taxon>
        <taxon>Cryomyces</taxon>
    </lineage>
</organism>
<dbReference type="InterPro" id="IPR000120">
    <property type="entry name" value="Amidase"/>
</dbReference>
<name>A0A4U0WMA4_9PEZI</name>
<reference evidence="3 4" key="1">
    <citation type="submission" date="2017-03" db="EMBL/GenBank/DDBJ databases">
        <title>Genomes of endolithic fungi from Antarctica.</title>
        <authorList>
            <person name="Coleine C."/>
            <person name="Masonjones S."/>
            <person name="Stajich J.E."/>
        </authorList>
    </citation>
    <scope>NUCLEOTIDE SEQUENCE [LARGE SCALE GENOMIC DNA]</scope>
    <source>
        <strain evidence="3 4">CCFEE 5187</strain>
    </source>
</reference>
<evidence type="ECO:0000313" key="3">
    <source>
        <dbReference type="EMBL" id="TKA64334.1"/>
    </source>
</evidence>
<dbReference type="PROSITE" id="PS00571">
    <property type="entry name" value="AMIDASES"/>
    <property type="match status" value="1"/>
</dbReference>
<comment type="similarity">
    <text evidence="1">Belongs to the amidase family.</text>
</comment>
<feature type="domain" description="Amidase" evidence="2">
    <location>
        <begin position="35"/>
        <end position="476"/>
    </location>
</feature>
<dbReference type="Gene3D" id="1.20.58.1700">
    <property type="match status" value="1"/>
</dbReference>
<dbReference type="GO" id="GO:0003824">
    <property type="term" value="F:catalytic activity"/>
    <property type="evidence" value="ECO:0007669"/>
    <property type="project" value="InterPro"/>
</dbReference>
<dbReference type="InterPro" id="IPR023631">
    <property type="entry name" value="Amidase_dom"/>
</dbReference>
<dbReference type="SUPFAM" id="SSF75304">
    <property type="entry name" value="Amidase signature (AS) enzymes"/>
    <property type="match status" value="1"/>
</dbReference>
<proteinExistence type="inferred from homology"/>
<dbReference type="PANTHER" id="PTHR11895:SF169">
    <property type="entry name" value="GLUTAMYL-TRNA(GLN) AMIDOTRANSFERASE"/>
    <property type="match status" value="1"/>
</dbReference>
<dbReference type="InterPro" id="IPR020556">
    <property type="entry name" value="Amidase_CS"/>
</dbReference>
<sequence>MASSVEWNGDVRIPSLQAAYRSGLSLVTVVTKLHERISHYKTTDRAVWIRLQTLGSLIGEAEALEAKYSDLDHLPPLYGIPFSIKDSIDIAGLPTTTGLSGFPPLSRTPTSSAPVYDSLIAAGALFVGKTNMDQLATGMTGCRSPYGIPHSVFSAYHIAGGSSSGSAVSVGARLVSFSIGSDTAGSIRLPAAFNGVVGFKPTRGMISARGITPACLSLDCVGVLAGDVDDARRVWEVVRGYDELDPYAKPPSTYRDYSTPLSSDDATVSFTFGIPPPDVSAFSACSPIYLKLFSATVQALQRAGGSCRQVTAAEWHPFEAAGALLYDGTFVSERLASLPDDWLAANSHHLHPTIRAVFEAVVARQSTAVQAYRDLQAKAAYTRQAEHVFQTVDVVVVPTAPTQWTIAEVLDDPVRKNSALGVFSHCANVLDLCAVAVPAGTYPVPRQGGDDDEGGRGVLPFGITLMSGGRMDEKLLDIARRYENVRKTIDETGANSPP</sequence>
<evidence type="ECO:0000256" key="1">
    <source>
        <dbReference type="ARBA" id="ARBA00009199"/>
    </source>
</evidence>
<evidence type="ECO:0000313" key="4">
    <source>
        <dbReference type="Proteomes" id="UP000308768"/>
    </source>
</evidence>
<dbReference type="AlphaFoldDB" id="A0A4U0WMA4"/>
<dbReference type="Gene3D" id="3.90.1300.10">
    <property type="entry name" value="Amidase signature (AS) domain"/>
    <property type="match status" value="1"/>
</dbReference>
<dbReference type="Proteomes" id="UP000308768">
    <property type="component" value="Unassembled WGS sequence"/>
</dbReference>
<comment type="caution">
    <text evidence="3">The sequence shown here is derived from an EMBL/GenBank/DDBJ whole genome shotgun (WGS) entry which is preliminary data.</text>
</comment>
<dbReference type="EMBL" id="NAJN01001280">
    <property type="protein sequence ID" value="TKA64334.1"/>
    <property type="molecule type" value="Genomic_DNA"/>
</dbReference>
<gene>
    <name evidence="3" type="ORF">B0A49_08292</name>
</gene>
<dbReference type="InterPro" id="IPR036928">
    <property type="entry name" value="AS_sf"/>
</dbReference>
<evidence type="ECO:0000259" key="2">
    <source>
        <dbReference type="Pfam" id="PF01425"/>
    </source>
</evidence>